<evidence type="ECO:0000313" key="4">
    <source>
        <dbReference type="Proteomes" id="UP000528286"/>
    </source>
</evidence>
<accession>A0A7W6J222</accession>
<keyword evidence="2" id="KW-0732">Signal</keyword>
<dbReference type="EMBL" id="JACIEZ010000001">
    <property type="protein sequence ID" value="MBB4063361.1"/>
    <property type="molecule type" value="Genomic_DNA"/>
</dbReference>
<comment type="caution">
    <text evidence="3">The sequence shown here is derived from an EMBL/GenBank/DDBJ whole genome shotgun (WGS) entry which is preliminary data.</text>
</comment>
<reference evidence="3 4" key="1">
    <citation type="submission" date="2020-08" db="EMBL/GenBank/DDBJ databases">
        <title>Genomic Encyclopedia of Type Strains, Phase IV (KMG-IV): sequencing the most valuable type-strain genomes for metagenomic binning, comparative biology and taxonomic classification.</title>
        <authorList>
            <person name="Goeker M."/>
        </authorList>
    </citation>
    <scope>NUCLEOTIDE SEQUENCE [LARGE SCALE GENOMIC DNA]</scope>
    <source>
        <strain evidence="3 4">DSM 29853</strain>
    </source>
</reference>
<dbReference type="AlphaFoldDB" id="A0A7W6J222"/>
<dbReference type="Proteomes" id="UP000528286">
    <property type="component" value="Unassembled WGS sequence"/>
</dbReference>
<evidence type="ECO:0000256" key="2">
    <source>
        <dbReference type="SAM" id="SignalP"/>
    </source>
</evidence>
<gene>
    <name evidence="3" type="ORF">GGR23_000522</name>
</gene>
<dbReference type="Pfam" id="PF10973">
    <property type="entry name" value="DUF2799"/>
    <property type="match status" value="1"/>
</dbReference>
<feature type="chain" id="PRO_5030892116" description="DUF2799 domain-containing protein" evidence="2">
    <location>
        <begin position="18"/>
        <end position="206"/>
    </location>
</feature>
<sequence>MRILLAFAMGLCLFGLASCYSLTKEECAAADWRVIGESDGAAGYDPQSRFADHTKSCARIKVVPDQSQWNEGYKVGVLRYCTPMNGLARGEAGDAYYNVCPPDRSAGFLKGYGIGQNAHKARNRVSELRNDISSKRSQMDERYALLKQTKDEAEYRRIRAEIDDLDRQMRWSRDYLRDAEFDLQDAEREVQVFRQNPNAILLPSPY</sequence>
<name>A0A7W6J222_9HYPH</name>
<organism evidence="3 4">
    <name type="scientific">Gellertiella hungarica</name>
    <dbReference type="NCBI Taxonomy" id="1572859"/>
    <lineage>
        <taxon>Bacteria</taxon>
        <taxon>Pseudomonadati</taxon>
        <taxon>Pseudomonadota</taxon>
        <taxon>Alphaproteobacteria</taxon>
        <taxon>Hyphomicrobiales</taxon>
        <taxon>Rhizobiaceae</taxon>
        <taxon>Gellertiella</taxon>
    </lineage>
</organism>
<dbReference type="PROSITE" id="PS51257">
    <property type="entry name" value="PROKAR_LIPOPROTEIN"/>
    <property type="match status" value="1"/>
</dbReference>
<keyword evidence="4" id="KW-1185">Reference proteome</keyword>
<dbReference type="RefSeq" id="WP_210296816.1">
    <property type="nucleotide sequence ID" value="NZ_JACIEZ010000001.1"/>
</dbReference>
<proteinExistence type="predicted"/>
<keyword evidence="1" id="KW-0175">Coiled coil</keyword>
<evidence type="ECO:0000256" key="1">
    <source>
        <dbReference type="SAM" id="Coils"/>
    </source>
</evidence>
<evidence type="ECO:0008006" key="5">
    <source>
        <dbReference type="Google" id="ProtNLM"/>
    </source>
</evidence>
<evidence type="ECO:0000313" key="3">
    <source>
        <dbReference type="EMBL" id="MBB4063361.1"/>
    </source>
</evidence>
<feature type="coiled-coil region" evidence="1">
    <location>
        <begin position="118"/>
        <end position="196"/>
    </location>
</feature>
<protein>
    <recommendedName>
        <fullName evidence="5">DUF2799 domain-containing protein</fullName>
    </recommendedName>
</protein>
<dbReference type="InterPro" id="IPR021242">
    <property type="entry name" value="DUF2799"/>
</dbReference>
<feature type="signal peptide" evidence="2">
    <location>
        <begin position="1"/>
        <end position="17"/>
    </location>
</feature>